<organism evidence="8 9">
    <name type="scientific">Salinomyces thailandicus</name>
    <dbReference type="NCBI Taxonomy" id="706561"/>
    <lineage>
        <taxon>Eukaryota</taxon>
        <taxon>Fungi</taxon>
        <taxon>Dikarya</taxon>
        <taxon>Ascomycota</taxon>
        <taxon>Pezizomycotina</taxon>
        <taxon>Dothideomycetes</taxon>
        <taxon>Dothideomycetidae</taxon>
        <taxon>Mycosphaerellales</taxon>
        <taxon>Teratosphaeriaceae</taxon>
        <taxon>Salinomyces</taxon>
    </lineage>
</organism>
<evidence type="ECO:0000256" key="2">
    <source>
        <dbReference type="ARBA" id="ARBA00022801"/>
    </source>
</evidence>
<comment type="caution">
    <text evidence="5">Lacks conserved residue(s) required for the propagation of feature annotation.</text>
</comment>
<feature type="short sequence motif" description="GXGXXG" evidence="5">
    <location>
        <begin position="224"/>
        <end position="229"/>
    </location>
</feature>
<feature type="region of interest" description="Disordered" evidence="6">
    <location>
        <begin position="614"/>
        <end position="634"/>
    </location>
</feature>
<evidence type="ECO:0000256" key="3">
    <source>
        <dbReference type="ARBA" id="ARBA00022963"/>
    </source>
</evidence>
<protein>
    <recommendedName>
        <fullName evidence="7">PNPLA domain-containing protein</fullName>
    </recommendedName>
</protein>
<dbReference type="Proteomes" id="UP000308549">
    <property type="component" value="Unassembled WGS sequence"/>
</dbReference>
<keyword evidence="3 5" id="KW-0442">Lipid degradation</keyword>
<dbReference type="SUPFAM" id="SSF51556">
    <property type="entry name" value="Metallo-dependent hydrolases"/>
    <property type="match status" value="1"/>
</dbReference>
<evidence type="ECO:0000256" key="5">
    <source>
        <dbReference type="PROSITE-ProRule" id="PRU01161"/>
    </source>
</evidence>
<feature type="short sequence motif" description="GXSXG" evidence="5">
    <location>
        <begin position="251"/>
        <end position="255"/>
    </location>
</feature>
<evidence type="ECO:0000259" key="7">
    <source>
        <dbReference type="PROSITE" id="PS51635"/>
    </source>
</evidence>
<dbReference type="GO" id="GO:0016810">
    <property type="term" value="F:hydrolase activity, acting on carbon-nitrogen (but not peptide) bonds"/>
    <property type="evidence" value="ECO:0007669"/>
    <property type="project" value="InterPro"/>
</dbReference>
<comment type="function">
    <text evidence="1">Probable lipid hydrolase.</text>
</comment>
<evidence type="ECO:0000256" key="6">
    <source>
        <dbReference type="SAM" id="MobiDB-lite"/>
    </source>
</evidence>
<dbReference type="Pfam" id="PF11815">
    <property type="entry name" value="DUF3336"/>
    <property type="match status" value="1"/>
</dbReference>
<dbReference type="InterPro" id="IPR032466">
    <property type="entry name" value="Metal_Hydrolase"/>
</dbReference>
<dbReference type="PANTHER" id="PTHR14226:SF10">
    <property type="entry name" value="TRIACYLGLYCEROL LIPASE 4-RELATED"/>
    <property type="match status" value="1"/>
</dbReference>
<dbReference type="PROSITE" id="PS51635">
    <property type="entry name" value="PNPLA"/>
    <property type="match status" value="1"/>
</dbReference>
<dbReference type="EMBL" id="NAJL01000005">
    <property type="protein sequence ID" value="TKA32532.1"/>
    <property type="molecule type" value="Genomic_DNA"/>
</dbReference>
<dbReference type="Gene3D" id="3.20.20.140">
    <property type="entry name" value="Metal-dependent hydrolases"/>
    <property type="match status" value="2"/>
</dbReference>
<keyword evidence="9" id="KW-1185">Reference proteome</keyword>
<gene>
    <name evidence="8" type="ORF">B0A50_01640</name>
</gene>
<dbReference type="InterPro" id="IPR002641">
    <property type="entry name" value="PNPLA_dom"/>
</dbReference>
<feature type="active site" description="Nucleophile" evidence="5">
    <location>
        <position position="253"/>
    </location>
</feature>
<sequence>MDSLYGATRWHESGWGDDEWPEGRPSKRLRASKGHASILQPVAQLVRSPLYTLSSIAQSLGLVAESAREQLHLSLAEEDRQLQRLRLQTATTVEEWRAAASELDRLENGNKWKDVDEDEECDYDPKLIKMRLQLLQDASERGDVEDMRFQIRTALTRDLGGMGDMRLYRRSHIGTKTLIERYIDTVTDAIDTVVETSGLEPRIVWDMMKSSRQAFGRSALLLSGGGTLGMNHIGVVKALYEAQLLPRIISGASAGSIVCAVLCTKTDEEMPEVLRDFCSGELDVFEKADAPSTLTRTVKRLFTKGVIYDVENLKRVMRNLLGDMTFLEAYNRTQRILSICVSSAKAFEMPRLLNYITAPDVVIWSAVTASCSVPLVFASADIYAKNRGSGELLLWDEEGAGWIDGSVENDLPMTRLAEMLNVNHFIVSQVNPHVVPFLSKEEDELDLDAVRSNREFDPGPSWMSTMANLAKGEALHRLHVMAELGVWPTMTTKLRSIVGQRYSGDITILPEISYTQFPSILSNPTPDFMEQALMNGQRATWPKLSRIRNHLAIELKLDEAVRNLAIDKANFRIGIPTCHTKRSNEKLCSYRITLACDSPEMRYQKLFHRGKVSPMPTMKSQAATPEPREPSPRLSRKFSKLGLTIDLSGTKGMVRRQKRSWSSGLSGMEKEELPQYSSPDDYAALRQRRRLRRRLFRLAIAVLFGFTVYQYFQRSAGTVSHWKRNGLLSTQRLAADRASCLKLRSVPKDPSGPRQQNARYVEGQRPVLLRNATVWTGEPASGTSQRDAAAGKGYSWIPTDVYMEHGLIKRVEAGISITSLADDCEIWDAQGRLLTSGIVDMHSHAGVDSQPGLIGNEDTNELSSDTTPYVRSIDGLNPLDHQIQVIKSGGVTTSLILPGSGNNIGGEAYVVKHAVGKPDGRLEISAEDMLADPEKNWRYMKMACGENAKRVYGRLGRDFGPFSRLGEAWYFRHAFEQASELVKAQDDWCSAADSVGAENMPSYLPSDLQWESLGAVLRGQVMVNTHCYTVPDLEAFVRHTNEFNFSIRAFHHAHQTYLVPEILKRAYGDRPPAAALFADNMYYKAEAYVASEQAGKILYENGITPVYVSDNPVINAQHVVFEAAKAYRNGLPYHVALAGVTSASAELLGLGERIGKVKPSFDADVVVWDSDPLSVGAAPVQVWIDGTPQFDHPVELHKLSSGPIEQGLVRIEDGNQVEDVSDVVFTGVSSVVLGDKKHYVALDEDNSTVLVQRGAITCVGSCAGEVGAATPDARTIHLRNGHIRTPMTAVGSFLGLAEITAEDDTQDGENSDETFSAALDGLSLEGKGLTAAYSHGVTRAISVPAYNGGHKGLSVGFRTGAKHSLVAGGVWEDEVAVHYTLTLAAKTSKTPSLSSAVNELRMKLMKAIDANATDSGLSLEDKKLKQVVEGEMPLVIDVHSADIIAAILRVKVDVESALRQKDGAPPANINLILFGGAESHLLAPELAAANTSVILAPLLPYSETWDQRRSLTGAPLTKGTTVDLLHAAGVKVAISTKEDWETRDLALMAGIAHVNSGGKISEDEAWAMVSSNIYEMLGLTGTQEESSRTEFVVFEGNPMEIDGRLKAVADGRGDVTVFS</sequence>
<keyword evidence="2 5" id="KW-0378">Hydrolase</keyword>
<dbReference type="CDD" id="cd01309">
    <property type="entry name" value="Met_dep_hydrolase_C"/>
    <property type="match status" value="1"/>
</dbReference>
<dbReference type="InterPro" id="IPR016035">
    <property type="entry name" value="Acyl_Trfase/lysoPLipase"/>
</dbReference>
<dbReference type="OrthoDB" id="10258955at2759"/>
<proteinExistence type="predicted"/>
<keyword evidence="4 5" id="KW-0443">Lipid metabolism</keyword>
<accession>A0A4U0UCU5</accession>
<dbReference type="CDD" id="cd07230">
    <property type="entry name" value="Pat_TGL4-5_like"/>
    <property type="match status" value="1"/>
</dbReference>
<dbReference type="GO" id="GO:0006641">
    <property type="term" value="P:triglyceride metabolic process"/>
    <property type="evidence" value="ECO:0007669"/>
    <property type="project" value="UniProtKB-ARBA"/>
</dbReference>
<dbReference type="GO" id="GO:0004806">
    <property type="term" value="F:triacylglycerol lipase activity"/>
    <property type="evidence" value="ECO:0007669"/>
    <property type="project" value="InterPro"/>
</dbReference>
<dbReference type="InterPro" id="IPR021771">
    <property type="entry name" value="Triacylglycerol_lipase_N"/>
</dbReference>
<feature type="domain" description="PNPLA" evidence="7">
    <location>
        <begin position="220"/>
        <end position="417"/>
    </location>
</feature>
<evidence type="ECO:0000256" key="4">
    <source>
        <dbReference type="ARBA" id="ARBA00023098"/>
    </source>
</evidence>
<evidence type="ECO:0000313" key="9">
    <source>
        <dbReference type="Proteomes" id="UP000308549"/>
    </source>
</evidence>
<dbReference type="PANTHER" id="PTHR14226">
    <property type="entry name" value="NEUROPATHY TARGET ESTERASE/SWISS CHEESE D.MELANOGASTER"/>
    <property type="match status" value="1"/>
</dbReference>
<dbReference type="Gene3D" id="3.40.1090.10">
    <property type="entry name" value="Cytosolic phospholipase A2 catalytic domain"/>
    <property type="match status" value="1"/>
</dbReference>
<feature type="active site" description="Proton acceptor" evidence="5">
    <location>
        <position position="404"/>
    </location>
</feature>
<dbReference type="SUPFAM" id="SSF52151">
    <property type="entry name" value="FabD/lysophospholipase-like"/>
    <property type="match status" value="1"/>
</dbReference>
<dbReference type="Pfam" id="PF01734">
    <property type="entry name" value="Patatin"/>
    <property type="match status" value="1"/>
</dbReference>
<name>A0A4U0UCU5_9PEZI</name>
<dbReference type="GO" id="GO:0016042">
    <property type="term" value="P:lipid catabolic process"/>
    <property type="evidence" value="ECO:0007669"/>
    <property type="project" value="UniProtKB-UniRule"/>
</dbReference>
<dbReference type="SUPFAM" id="SSF51338">
    <property type="entry name" value="Composite domain of metallo-dependent hydrolases"/>
    <property type="match status" value="1"/>
</dbReference>
<evidence type="ECO:0000313" key="8">
    <source>
        <dbReference type="EMBL" id="TKA32532.1"/>
    </source>
</evidence>
<comment type="caution">
    <text evidence="8">The sequence shown here is derived from an EMBL/GenBank/DDBJ whole genome shotgun (WGS) entry which is preliminary data.</text>
</comment>
<reference evidence="8 9" key="1">
    <citation type="submission" date="2017-03" db="EMBL/GenBank/DDBJ databases">
        <title>Genomes of endolithic fungi from Antarctica.</title>
        <authorList>
            <person name="Coleine C."/>
            <person name="Masonjones S."/>
            <person name="Stajich J.E."/>
        </authorList>
    </citation>
    <scope>NUCLEOTIDE SEQUENCE [LARGE SCALE GENOMIC DNA]</scope>
    <source>
        <strain evidence="8 9">CCFEE 6315</strain>
    </source>
</reference>
<evidence type="ECO:0000256" key="1">
    <source>
        <dbReference type="ARBA" id="ARBA00002682"/>
    </source>
</evidence>
<dbReference type="InterPro" id="IPR011059">
    <property type="entry name" value="Metal-dep_hydrolase_composite"/>
</dbReference>
<dbReference type="InterPro" id="IPR050301">
    <property type="entry name" value="NTE"/>
</dbReference>